<dbReference type="RefSeq" id="WP_018977877.1">
    <property type="nucleotide sequence ID" value="NZ_BMLN01000009.1"/>
</dbReference>
<dbReference type="InterPro" id="IPR035902">
    <property type="entry name" value="Nuc_phospho_transferase"/>
</dbReference>
<name>A0ABQ2L5U1_9BACL</name>
<dbReference type="SUPFAM" id="SSF52418">
    <property type="entry name" value="Nucleoside phosphorylase/phosphoribosyltransferase catalytic domain"/>
    <property type="match status" value="1"/>
</dbReference>
<dbReference type="InterPro" id="IPR017459">
    <property type="entry name" value="Glycosyl_Trfase_fam3_N_dom"/>
</dbReference>
<proteinExistence type="predicted"/>
<evidence type="ECO:0000313" key="8">
    <source>
        <dbReference type="Proteomes" id="UP000606653"/>
    </source>
</evidence>
<dbReference type="Proteomes" id="UP000606653">
    <property type="component" value="Unassembled WGS sequence"/>
</dbReference>
<reference evidence="8" key="1">
    <citation type="journal article" date="2019" name="Int. J. Syst. Evol. Microbiol.">
        <title>The Global Catalogue of Microorganisms (GCM) 10K type strain sequencing project: providing services to taxonomists for standard genome sequencing and annotation.</title>
        <authorList>
            <consortium name="The Broad Institute Genomics Platform"/>
            <consortium name="The Broad Institute Genome Sequencing Center for Infectious Disease"/>
            <person name="Wu L."/>
            <person name="Ma J."/>
        </authorList>
    </citation>
    <scope>NUCLEOTIDE SEQUENCE [LARGE SCALE GENOMIC DNA]</scope>
    <source>
        <strain evidence="8">CGMCC 1.6964</strain>
    </source>
</reference>
<keyword evidence="2" id="KW-0808">Transferase</keyword>
<evidence type="ECO:0000256" key="4">
    <source>
        <dbReference type="ARBA" id="ARBA00023141"/>
    </source>
</evidence>
<dbReference type="EMBL" id="BMLN01000009">
    <property type="protein sequence ID" value="GGO04517.1"/>
    <property type="molecule type" value="Genomic_DNA"/>
</dbReference>
<keyword evidence="1" id="KW-0328">Glycosyltransferase</keyword>
<protein>
    <recommendedName>
        <fullName evidence="9">Anthranilate phosphoribosyltransferase</fullName>
    </recommendedName>
</protein>
<dbReference type="PANTHER" id="PTHR43285:SF2">
    <property type="entry name" value="ANTHRANILATE PHOSPHORIBOSYLTRANSFERASE"/>
    <property type="match status" value="1"/>
</dbReference>
<evidence type="ECO:0000313" key="7">
    <source>
        <dbReference type="EMBL" id="GGO04517.1"/>
    </source>
</evidence>
<evidence type="ECO:0000256" key="3">
    <source>
        <dbReference type="ARBA" id="ARBA00022822"/>
    </source>
</evidence>
<evidence type="ECO:0000259" key="5">
    <source>
        <dbReference type="Pfam" id="PF00591"/>
    </source>
</evidence>
<evidence type="ECO:0000259" key="6">
    <source>
        <dbReference type="Pfam" id="PF02885"/>
    </source>
</evidence>
<evidence type="ECO:0000256" key="2">
    <source>
        <dbReference type="ARBA" id="ARBA00022679"/>
    </source>
</evidence>
<sequence length="383" mass="41383">MIDLLKEVARGKRGARDLNYGESLEAAENILGGRSTPAQTGAFLIAERLKLESAEELEAFVSVLRRHSYRECRRPGIDFAGPYDGRQKTFWASLPTAFVVAAAGVPVTLHGSAPLPPKYGIVLHDILRAIGIDPLRLSRADAIAAADASAAVNAGADANVAIASRGATAHHAGGGVLFADSAKWCPPLGRLHDIREELGMRTLLNTAEKLVDYACSPYLVLSVFHNTVIDRLARLVSRLGYRKALIVQGAEGSEDVFIHRPTRIHTVEEGRCELDLLDPEMYGLDTELPEEDEPWTARRQVETLEDVLQGGGHMAYYNQTLLNAAVRLHLAGAVGSIEEGIYTAKPLLDNGAAQNVYARWKSVLLEAAPAGDAGKRQVEARNG</sequence>
<dbReference type="InterPro" id="IPR005940">
    <property type="entry name" value="Anthranilate_Pribosyl_Tfrase"/>
</dbReference>
<dbReference type="InterPro" id="IPR000312">
    <property type="entry name" value="Glycosyl_Trfase_fam3"/>
</dbReference>
<accession>A0ABQ2L5U1</accession>
<evidence type="ECO:0008006" key="9">
    <source>
        <dbReference type="Google" id="ProtNLM"/>
    </source>
</evidence>
<feature type="domain" description="Glycosyl transferase family 3 N-terminal" evidence="6">
    <location>
        <begin position="3"/>
        <end position="67"/>
    </location>
</feature>
<dbReference type="Gene3D" id="3.40.1030.10">
    <property type="entry name" value="Nucleoside phosphorylase/phosphoribosyltransferase catalytic domain"/>
    <property type="match status" value="1"/>
</dbReference>
<dbReference type="SUPFAM" id="SSF47648">
    <property type="entry name" value="Nucleoside phosphorylase/phosphoribosyltransferase N-terminal domain"/>
    <property type="match status" value="1"/>
</dbReference>
<evidence type="ECO:0000256" key="1">
    <source>
        <dbReference type="ARBA" id="ARBA00022676"/>
    </source>
</evidence>
<dbReference type="Pfam" id="PF00591">
    <property type="entry name" value="Glycos_transf_3"/>
    <property type="match status" value="1"/>
</dbReference>
<dbReference type="PANTHER" id="PTHR43285">
    <property type="entry name" value="ANTHRANILATE PHOSPHORIBOSYLTRANSFERASE"/>
    <property type="match status" value="1"/>
</dbReference>
<comment type="caution">
    <text evidence="7">The sequence shown here is derived from an EMBL/GenBank/DDBJ whole genome shotgun (WGS) entry which is preliminary data.</text>
</comment>
<keyword evidence="8" id="KW-1185">Reference proteome</keyword>
<gene>
    <name evidence="7" type="ORF">GCM10010969_29840</name>
</gene>
<keyword evidence="3" id="KW-0822">Tryptophan biosynthesis</keyword>
<keyword evidence="4" id="KW-0057">Aromatic amino acid biosynthesis</keyword>
<dbReference type="Gene3D" id="1.20.970.10">
    <property type="entry name" value="Transferase, Pyrimidine Nucleoside Phosphorylase, Chain C"/>
    <property type="match status" value="1"/>
</dbReference>
<organism evidence="7 8">
    <name type="scientific">Saccharibacillus kuerlensis</name>
    <dbReference type="NCBI Taxonomy" id="459527"/>
    <lineage>
        <taxon>Bacteria</taxon>
        <taxon>Bacillati</taxon>
        <taxon>Bacillota</taxon>
        <taxon>Bacilli</taxon>
        <taxon>Bacillales</taxon>
        <taxon>Paenibacillaceae</taxon>
        <taxon>Saccharibacillus</taxon>
    </lineage>
</organism>
<feature type="domain" description="Glycosyl transferase family 3" evidence="5">
    <location>
        <begin position="175"/>
        <end position="353"/>
    </location>
</feature>
<keyword evidence="3" id="KW-0028">Amino-acid biosynthesis</keyword>
<dbReference type="InterPro" id="IPR036320">
    <property type="entry name" value="Glycosyl_Trfase_fam3_N_dom_sf"/>
</dbReference>
<dbReference type="Pfam" id="PF02885">
    <property type="entry name" value="Glycos_trans_3N"/>
    <property type="match status" value="1"/>
</dbReference>